<keyword evidence="1" id="KW-0472">Membrane</keyword>
<evidence type="ECO:0000313" key="4">
    <source>
        <dbReference type="Proteomes" id="UP000763641"/>
    </source>
</evidence>
<gene>
    <name evidence="3" type="ORF">ILT43_05460</name>
</gene>
<feature type="transmembrane region" description="Helical" evidence="1">
    <location>
        <begin position="31"/>
        <end position="50"/>
    </location>
</feature>
<accession>A0ABS2D4G3</accession>
<dbReference type="Pfam" id="PF02517">
    <property type="entry name" value="Rce1-like"/>
    <property type="match status" value="1"/>
</dbReference>
<comment type="caution">
    <text evidence="3">The sequence shown here is derived from an EMBL/GenBank/DDBJ whole genome shotgun (WGS) entry which is preliminary data.</text>
</comment>
<feature type="transmembrane region" description="Helical" evidence="1">
    <location>
        <begin position="71"/>
        <end position="90"/>
    </location>
</feature>
<evidence type="ECO:0000259" key="2">
    <source>
        <dbReference type="Pfam" id="PF02517"/>
    </source>
</evidence>
<dbReference type="EMBL" id="JAFEMC010000001">
    <property type="protein sequence ID" value="MBM6575811.1"/>
    <property type="molecule type" value="Genomic_DNA"/>
</dbReference>
<protein>
    <submittedName>
        <fullName evidence="3">CPBP family intramembrane metalloprotease</fullName>
    </submittedName>
</protein>
<evidence type="ECO:0000313" key="3">
    <source>
        <dbReference type="EMBL" id="MBM6575811.1"/>
    </source>
</evidence>
<feature type="domain" description="CAAX prenyl protease 2/Lysostaphin resistance protein A-like" evidence="2">
    <location>
        <begin position="115"/>
        <end position="196"/>
    </location>
</feature>
<dbReference type="InterPro" id="IPR003675">
    <property type="entry name" value="Rce1/LyrA-like_dom"/>
</dbReference>
<keyword evidence="3" id="KW-0482">Metalloprotease</keyword>
<keyword evidence="1" id="KW-1133">Transmembrane helix</keyword>
<organism evidence="3 4">
    <name type="scientific">Sphingomonas longa</name>
    <dbReference type="NCBI Taxonomy" id="2778730"/>
    <lineage>
        <taxon>Bacteria</taxon>
        <taxon>Pseudomonadati</taxon>
        <taxon>Pseudomonadota</taxon>
        <taxon>Alphaproteobacteria</taxon>
        <taxon>Sphingomonadales</taxon>
        <taxon>Sphingomonadaceae</taxon>
        <taxon>Sphingomonas</taxon>
    </lineage>
</organism>
<keyword evidence="3" id="KW-0378">Hydrolase</keyword>
<keyword evidence="4" id="KW-1185">Reference proteome</keyword>
<evidence type="ECO:0000256" key="1">
    <source>
        <dbReference type="SAM" id="Phobius"/>
    </source>
</evidence>
<dbReference type="RefSeq" id="WP_204195930.1">
    <property type="nucleotide sequence ID" value="NZ_JAFEMC010000001.1"/>
</dbReference>
<feature type="transmembrane region" description="Helical" evidence="1">
    <location>
        <begin position="166"/>
        <end position="183"/>
    </location>
</feature>
<feature type="transmembrane region" description="Helical" evidence="1">
    <location>
        <begin position="133"/>
        <end position="154"/>
    </location>
</feature>
<dbReference type="Proteomes" id="UP000763641">
    <property type="component" value="Unassembled WGS sequence"/>
</dbReference>
<dbReference type="GO" id="GO:0008237">
    <property type="term" value="F:metallopeptidase activity"/>
    <property type="evidence" value="ECO:0007669"/>
    <property type="project" value="UniProtKB-KW"/>
</dbReference>
<proteinExistence type="predicted"/>
<name>A0ABS2D4G3_9SPHN</name>
<keyword evidence="1" id="KW-0812">Transmembrane</keyword>
<keyword evidence="3" id="KW-0645">Protease</keyword>
<reference evidence="3 4" key="1">
    <citation type="submission" date="2020-12" db="EMBL/GenBank/DDBJ databases">
        <title>Sphingomonas sp.</title>
        <authorList>
            <person name="Kim M.K."/>
        </authorList>
    </citation>
    <scope>NUCLEOTIDE SEQUENCE [LARGE SCALE GENOMIC DNA]</scope>
    <source>
        <strain evidence="3 4">BT552</strain>
    </source>
</reference>
<sequence length="213" mass="23133">MVDIALAVLLLIGIPMQVVWRERSGISRSRIARYRSAIFIIAGCLTVLALQWSVTTRSTSLLGLKVPPTKLGWICLIGAVLFLAVSGVAARRENKVIAEDADDPFPQTTVERGSYVLFAFAAGLGWEILYRGFLLWFLTPLFGIVAAIGVAALAYGVAHGVKDRRLLMASITSALVFTTAFAVTHELWWLMLIHTGLPLIALTTSPRATVVNP</sequence>